<comment type="caution">
    <text evidence="1">The sequence shown here is derived from an EMBL/GenBank/DDBJ whole genome shotgun (WGS) entry which is preliminary data.</text>
</comment>
<proteinExistence type="predicted"/>
<evidence type="ECO:0000313" key="2">
    <source>
        <dbReference type="Proteomes" id="UP001470230"/>
    </source>
</evidence>
<reference evidence="1 2" key="1">
    <citation type="submission" date="2024-04" db="EMBL/GenBank/DDBJ databases">
        <title>Tritrichomonas musculus Genome.</title>
        <authorList>
            <person name="Alves-Ferreira E."/>
            <person name="Grigg M."/>
            <person name="Lorenzi H."/>
            <person name="Galac M."/>
        </authorList>
    </citation>
    <scope>NUCLEOTIDE SEQUENCE [LARGE SCALE GENOMIC DNA]</scope>
    <source>
        <strain evidence="1 2">EAF2021</strain>
    </source>
</reference>
<accession>A0ABR2HIU5</accession>
<dbReference type="EMBL" id="JAPFFF010000027">
    <property type="protein sequence ID" value="KAK8848157.1"/>
    <property type="molecule type" value="Genomic_DNA"/>
</dbReference>
<gene>
    <name evidence="1" type="ORF">M9Y10_019213</name>
</gene>
<name>A0ABR2HIU5_9EUKA</name>
<organism evidence="1 2">
    <name type="scientific">Tritrichomonas musculus</name>
    <dbReference type="NCBI Taxonomy" id="1915356"/>
    <lineage>
        <taxon>Eukaryota</taxon>
        <taxon>Metamonada</taxon>
        <taxon>Parabasalia</taxon>
        <taxon>Tritrichomonadida</taxon>
        <taxon>Tritrichomonadidae</taxon>
        <taxon>Tritrichomonas</taxon>
    </lineage>
</organism>
<keyword evidence="2" id="KW-1185">Reference proteome</keyword>
<protein>
    <submittedName>
        <fullName evidence="1">Uncharacterized protein</fullName>
    </submittedName>
</protein>
<dbReference type="Proteomes" id="UP001470230">
    <property type="component" value="Unassembled WGS sequence"/>
</dbReference>
<evidence type="ECO:0000313" key="1">
    <source>
        <dbReference type="EMBL" id="KAK8848157.1"/>
    </source>
</evidence>
<sequence>MNQEQSFEKDIKINDHSIKMELVRFNECKFDIEARYCEKCRQIVNNEIFPCPKCKKKYSKLPPIWHFYFVIVSEQINKNEKLDVEAIGSIMDNVMGFSIKEFIYIINQIGDDIWFEWIHQFFLHFSFAIYRSYDRIHKINLPPGVEITFKSWIIPRLKVINIDPERIDSILLEKYLNDSDDDDDDFYHNSDDYDFENYNE</sequence>